<evidence type="ECO:0000256" key="1">
    <source>
        <dbReference type="ARBA" id="ARBA00006763"/>
    </source>
</evidence>
<gene>
    <name evidence="3" type="ORF">KJ970_01410</name>
</gene>
<reference evidence="3" key="1">
    <citation type="submission" date="2021-05" db="EMBL/GenBank/DDBJ databases">
        <title>Energy efficiency and biological interactions define the core microbiome of deep oligotrophic groundwater.</title>
        <authorList>
            <person name="Mehrshad M."/>
            <person name="Lopez-Fernandez M."/>
            <person name="Bell E."/>
            <person name="Bernier-Latmani R."/>
            <person name="Bertilsson S."/>
            <person name="Dopson M."/>
        </authorList>
    </citation>
    <scope>NUCLEOTIDE SEQUENCE</scope>
    <source>
        <strain evidence="3">Modern_marine.mb.64</strain>
    </source>
</reference>
<keyword evidence="2" id="KW-0378">Hydrolase</keyword>
<evidence type="ECO:0000313" key="3">
    <source>
        <dbReference type="EMBL" id="MBU2689560.1"/>
    </source>
</evidence>
<dbReference type="PROSITE" id="PS51257">
    <property type="entry name" value="PROKAR_LIPOPROTEIN"/>
    <property type="match status" value="1"/>
</dbReference>
<organism evidence="3 4">
    <name type="scientific">Eiseniibacteriota bacterium</name>
    <dbReference type="NCBI Taxonomy" id="2212470"/>
    <lineage>
        <taxon>Bacteria</taxon>
        <taxon>Candidatus Eiseniibacteriota</taxon>
    </lineage>
</organism>
<accession>A0A948W515</accession>
<dbReference type="EC" id="3.2.2.n1" evidence="2"/>
<proteinExistence type="inferred from homology"/>
<dbReference type="SUPFAM" id="SSF102405">
    <property type="entry name" value="MCP/YpsA-like"/>
    <property type="match status" value="1"/>
</dbReference>
<keyword evidence="2" id="KW-0203">Cytokinin biosynthesis</keyword>
<dbReference type="GO" id="GO:0009691">
    <property type="term" value="P:cytokinin biosynthetic process"/>
    <property type="evidence" value="ECO:0007669"/>
    <property type="project" value="UniProtKB-UniRule"/>
</dbReference>
<comment type="similarity">
    <text evidence="1 2">Belongs to the LOG family.</text>
</comment>
<dbReference type="EMBL" id="JAHJDP010000011">
    <property type="protein sequence ID" value="MBU2689560.1"/>
    <property type="molecule type" value="Genomic_DNA"/>
</dbReference>
<dbReference type="InterPro" id="IPR031100">
    <property type="entry name" value="LOG_fam"/>
</dbReference>
<dbReference type="GO" id="GO:0005829">
    <property type="term" value="C:cytosol"/>
    <property type="evidence" value="ECO:0007669"/>
    <property type="project" value="TreeGrafter"/>
</dbReference>
<evidence type="ECO:0000256" key="2">
    <source>
        <dbReference type="RuleBase" id="RU363015"/>
    </source>
</evidence>
<dbReference type="GO" id="GO:0016799">
    <property type="term" value="F:hydrolase activity, hydrolyzing N-glycosyl compounds"/>
    <property type="evidence" value="ECO:0007669"/>
    <property type="project" value="TreeGrafter"/>
</dbReference>
<dbReference type="Pfam" id="PF03641">
    <property type="entry name" value="Lysine_decarbox"/>
    <property type="match status" value="1"/>
</dbReference>
<evidence type="ECO:0000313" key="4">
    <source>
        <dbReference type="Proteomes" id="UP000777784"/>
    </source>
</evidence>
<dbReference type="Proteomes" id="UP000777784">
    <property type="component" value="Unassembled WGS sequence"/>
</dbReference>
<comment type="caution">
    <text evidence="3">The sequence shown here is derived from an EMBL/GenBank/DDBJ whole genome shotgun (WGS) entry which is preliminary data.</text>
</comment>
<sequence>MSESANKICIFCASSQACHEDYHSAAYRLGQILAEHGSTIVYGGGGAGSMGALADGAISKEGRIIGIIPKFMQDLEWGHSGLTELKIVEDMRLRKHLMMSDSNAIVALPGGTGTLEELLEAVTLKRLGLYLNPIVLVNTRGFFDPLIQLLSDAVGEGFMDERHHSMWQVVSTPENVLTAISTAPSWSIEARKFATL</sequence>
<dbReference type="PANTHER" id="PTHR31223">
    <property type="entry name" value="LOG FAMILY PROTEIN YJL055W"/>
    <property type="match status" value="1"/>
</dbReference>
<dbReference type="PANTHER" id="PTHR31223:SF70">
    <property type="entry name" value="LOG FAMILY PROTEIN YJL055W"/>
    <property type="match status" value="1"/>
</dbReference>
<dbReference type="NCBIfam" id="TIGR00730">
    <property type="entry name" value="Rossman fold protein, TIGR00730 family"/>
    <property type="match status" value="1"/>
</dbReference>
<dbReference type="InterPro" id="IPR005269">
    <property type="entry name" value="LOG"/>
</dbReference>
<protein>
    <recommendedName>
        <fullName evidence="2">Cytokinin riboside 5'-monophosphate phosphoribohydrolase</fullName>
        <ecNumber evidence="2">3.2.2.n1</ecNumber>
    </recommendedName>
</protein>
<dbReference type="AlphaFoldDB" id="A0A948W515"/>
<dbReference type="Gene3D" id="3.40.50.450">
    <property type="match status" value="1"/>
</dbReference>
<name>A0A948W515_UNCEI</name>